<evidence type="ECO:0000313" key="2">
    <source>
        <dbReference type="Proteomes" id="UP000053989"/>
    </source>
</evidence>
<sequence length="61" mass="7049">MCNDQLLDCCPWSFIVMHHTCELKRAFVVTLSNLKRPPKFANGTSHNHDPVRTKFAMFASR</sequence>
<organism evidence="1 2">
    <name type="scientific">Scleroderma citrinum Foug A</name>
    <dbReference type="NCBI Taxonomy" id="1036808"/>
    <lineage>
        <taxon>Eukaryota</taxon>
        <taxon>Fungi</taxon>
        <taxon>Dikarya</taxon>
        <taxon>Basidiomycota</taxon>
        <taxon>Agaricomycotina</taxon>
        <taxon>Agaricomycetes</taxon>
        <taxon>Agaricomycetidae</taxon>
        <taxon>Boletales</taxon>
        <taxon>Sclerodermatineae</taxon>
        <taxon>Sclerodermataceae</taxon>
        <taxon>Scleroderma</taxon>
    </lineage>
</organism>
<dbReference type="EMBL" id="KN822031">
    <property type="protein sequence ID" value="KIM63886.1"/>
    <property type="molecule type" value="Genomic_DNA"/>
</dbReference>
<dbReference type="InParanoid" id="A0A0C3E789"/>
<evidence type="ECO:0000313" key="1">
    <source>
        <dbReference type="EMBL" id="KIM63886.1"/>
    </source>
</evidence>
<accession>A0A0C3E789</accession>
<dbReference type="Proteomes" id="UP000053989">
    <property type="component" value="Unassembled WGS sequence"/>
</dbReference>
<reference evidence="2" key="2">
    <citation type="submission" date="2015-01" db="EMBL/GenBank/DDBJ databases">
        <title>Evolutionary Origins and Diversification of the Mycorrhizal Mutualists.</title>
        <authorList>
            <consortium name="DOE Joint Genome Institute"/>
            <consortium name="Mycorrhizal Genomics Consortium"/>
            <person name="Kohler A."/>
            <person name="Kuo A."/>
            <person name="Nagy L.G."/>
            <person name="Floudas D."/>
            <person name="Copeland A."/>
            <person name="Barry K.W."/>
            <person name="Cichocki N."/>
            <person name="Veneault-Fourrey C."/>
            <person name="LaButti K."/>
            <person name="Lindquist E.A."/>
            <person name="Lipzen A."/>
            <person name="Lundell T."/>
            <person name="Morin E."/>
            <person name="Murat C."/>
            <person name="Riley R."/>
            <person name="Ohm R."/>
            <person name="Sun H."/>
            <person name="Tunlid A."/>
            <person name="Henrissat B."/>
            <person name="Grigoriev I.V."/>
            <person name="Hibbett D.S."/>
            <person name="Martin F."/>
        </authorList>
    </citation>
    <scope>NUCLEOTIDE SEQUENCE [LARGE SCALE GENOMIC DNA]</scope>
    <source>
        <strain evidence="2">Foug A</strain>
    </source>
</reference>
<reference evidence="1 2" key="1">
    <citation type="submission" date="2014-04" db="EMBL/GenBank/DDBJ databases">
        <authorList>
            <consortium name="DOE Joint Genome Institute"/>
            <person name="Kuo A."/>
            <person name="Kohler A."/>
            <person name="Nagy L.G."/>
            <person name="Floudas D."/>
            <person name="Copeland A."/>
            <person name="Barry K.W."/>
            <person name="Cichocki N."/>
            <person name="Veneault-Fourrey C."/>
            <person name="LaButti K."/>
            <person name="Lindquist E.A."/>
            <person name="Lipzen A."/>
            <person name="Lundell T."/>
            <person name="Morin E."/>
            <person name="Murat C."/>
            <person name="Sun H."/>
            <person name="Tunlid A."/>
            <person name="Henrissat B."/>
            <person name="Grigoriev I.V."/>
            <person name="Hibbett D.S."/>
            <person name="Martin F."/>
            <person name="Nordberg H.P."/>
            <person name="Cantor M.N."/>
            <person name="Hua S.X."/>
        </authorList>
    </citation>
    <scope>NUCLEOTIDE SEQUENCE [LARGE SCALE GENOMIC DNA]</scope>
    <source>
        <strain evidence="1 2">Foug A</strain>
    </source>
</reference>
<proteinExistence type="predicted"/>
<keyword evidence="2" id="KW-1185">Reference proteome</keyword>
<dbReference type="HOGENOM" id="CLU_2924027_0_0_1"/>
<name>A0A0C3E789_9AGAM</name>
<gene>
    <name evidence="1" type="ORF">SCLCIDRAFT_671339</name>
</gene>
<protein>
    <submittedName>
        <fullName evidence="1">Uncharacterized protein</fullName>
    </submittedName>
</protein>
<dbReference type="AlphaFoldDB" id="A0A0C3E789"/>